<dbReference type="Pfam" id="PF13374">
    <property type="entry name" value="TPR_10"/>
    <property type="match status" value="1"/>
</dbReference>
<name>A0ABW7ATI7_9ACTN</name>
<dbReference type="InterPro" id="IPR011990">
    <property type="entry name" value="TPR-like_helical_dom_sf"/>
</dbReference>
<dbReference type="EMBL" id="JBICRM010000055">
    <property type="protein sequence ID" value="MFG1710731.1"/>
    <property type="molecule type" value="Genomic_DNA"/>
</dbReference>
<keyword evidence="3" id="KW-0677">Repeat</keyword>
<evidence type="ECO:0000256" key="3">
    <source>
        <dbReference type="ARBA" id="ARBA00022737"/>
    </source>
</evidence>
<evidence type="ECO:0000313" key="6">
    <source>
        <dbReference type="Proteomes" id="UP001603978"/>
    </source>
</evidence>
<organism evidence="5 6">
    <name type="scientific">Nonomuraea marmarensis</name>
    <dbReference type="NCBI Taxonomy" id="3351344"/>
    <lineage>
        <taxon>Bacteria</taxon>
        <taxon>Bacillati</taxon>
        <taxon>Actinomycetota</taxon>
        <taxon>Actinomycetes</taxon>
        <taxon>Streptosporangiales</taxon>
        <taxon>Streptosporangiaceae</taxon>
        <taxon>Nonomuraea</taxon>
    </lineage>
</organism>
<keyword evidence="4" id="KW-0802">TPR repeat</keyword>
<dbReference type="PANTHER" id="PTHR45783">
    <property type="entry name" value="KINESIN LIGHT CHAIN"/>
    <property type="match status" value="1"/>
</dbReference>
<dbReference type="PANTHER" id="PTHR45783:SF3">
    <property type="entry name" value="KINESIN LIGHT CHAIN"/>
    <property type="match status" value="1"/>
</dbReference>
<evidence type="ECO:0000256" key="2">
    <source>
        <dbReference type="ARBA" id="ARBA00022490"/>
    </source>
</evidence>
<evidence type="ECO:0000313" key="5">
    <source>
        <dbReference type="EMBL" id="MFG1710731.1"/>
    </source>
</evidence>
<accession>A0ABW7ATI7</accession>
<comment type="subcellular location">
    <subcellularLocation>
        <location evidence="1">Cytoplasm</location>
    </subcellularLocation>
</comment>
<proteinExistence type="predicted"/>
<reference evidence="5 6" key="1">
    <citation type="submission" date="2024-10" db="EMBL/GenBank/DDBJ databases">
        <authorList>
            <person name="Topkara A.R."/>
            <person name="Saygin H."/>
        </authorList>
    </citation>
    <scope>NUCLEOTIDE SEQUENCE [LARGE SCALE GENOMIC DNA]</scope>
    <source>
        <strain evidence="5 6">M3C6</strain>
    </source>
</reference>
<protein>
    <submittedName>
        <fullName evidence="5">Tetratricopeptide repeat protein</fullName>
    </submittedName>
</protein>
<evidence type="ECO:0000256" key="4">
    <source>
        <dbReference type="ARBA" id="ARBA00022803"/>
    </source>
</evidence>
<evidence type="ECO:0000256" key="1">
    <source>
        <dbReference type="ARBA" id="ARBA00004496"/>
    </source>
</evidence>
<keyword evidence="2" id="KW-0963">Cytoplasm</keyword>
<keyword evidence="6" id="KW-1185">Reference proteome</keyword>
<dbReference type="InterPro" id="IPR002151">
    <property type="entry name" value="Kinesin_light"/>
</dbReference>
<dbReference type="Gene3D" id="1.25.40.10">
    <property type="entry name" value="Tetratricopeptide repeat domain"/>
    <property type="match status" value="1"/>
</dbReference>
<dbReference type="SUPFAM" id="SSF48452">
    <property type="entry name" value="TPR-like"/>
    <property type="match status" value="1"/>
</dbReference>
<gene>
    <name evidence="5" type="ORF">ACFLIM_46970</name>
</gene>
<dbReference type="RefSeq" id="WP_393176793.1">
    <property type="nucleotide sequence ID" value="NZ_JBICRM010000055.1"/>
</dbReference>
<comment type="caution">
    <text evidence="5">The sequence shown here is derived from an EMBL/GenBank/DDBJ whole genome shotgun (WGS) entry which is preliminary data.</text>
</comment>
<dbReference type="Proteomes" id="UP001603978">
    <property type="component" value="Unassembled WGS sequence"/>
</dbReference>
<sequence>MLNSLSALPDSSDETIGAAADAAYMAARYRASQGSYAAAAAEYGEVFTARLRDLVPDHPSTLATRHEIARMIGAGGNYAGAEAEYRDVLTARQRILGPDHPDTRRTARQIDFLAERQA</sequence>